<feature type="repeat" description="Filamin" evidence="9">
    <location>
        <begin position="1"/>
        <end position="62"/>
    </location>
</feature>
<dbReference type="InterPro" id="IPR014756">
    <property type="entry name" value="Ig_E-set"/>
</dbReference>
<evidence type="ECO:0000256" key="8">
    <source>
        <dbReference type="ARBA" id="ARBA00023212"/>
    </source>
</evidence>
<dbReference type="InterPro" id="IPR017868">
    <property type="entry name" value="Filamin/ABP280_repeat-like"/>
</dbReference>
<name>A0A1A8S493_9TELE</name>
<dbReference type="FunFam" id="2.60.40.10:FF:000079">
    <property type="entry name" value="Filamin-B isoform C"/>
    <property type="match status" value="1"/>
</dbReference>
<comment type="subcellular location">
    <subcellularLocation>
        <location evidence="1">Cytoplasm</location>
        <location evidence="1">Cytoskeleton</location>
    </subcellularLocation>
</comment>
<evidence type="ECO:0000313" key="10">
    <source>
        <dbReference type="EMBL" id="SBS12349.1"/>
    </source>
</evidence>
<dbReference type="FunFam" id="2.60.40.10:FF:000154">
    <property type="entry name" value="filamin-B isoform X1"/>
    <property type="match status" value="1"/>
</dbReference>
<dbReference type="FunFam" id="2.60.40.10:FF:000096">
    <property type="entry name" value="filamin-C isoform X2"/>
    <property type="match status" value="1"/>
</dbReference>
<dbReference type="GO" id="GO:0007399">
    <property type="term" value="P:nervous system development"/>
    <property type="evidence" value="ECO:0007669"/>
    <property type="project" value="UniProtKB-ARBA"/>
</dbReference>
<reference evidence="10" key="2">
    <citation type="submission" date="2016-06" db="EMBL/GenBank/DDBJ databases">
        <title>The genome of a short-lived fish provides insights into sex chromosome evolution and the genetic control of aging.</title>
        <authorList>
            <person name="Reichwald K."/>
            <person name="Felder M."/>
            <person name="Petzold A."/>
            <person name="Koch P."/>
            <person name="Groth M."/>
            <person name="Platzer M."/>
        </authorList>
    </citation>
    <scope>NUCLEOTIDE SEQUENCE</scope>
    <source>
        <tissue evidence="10">Brain</tissue>
    </source>
</reference>
<dbReference type="PANTHER" id="PTHR38537">
    <property type="entry name" value="JITTERBUG, ISOFORM N"/>
    <property type="match status" value="1"/>
</dbReference>
<dbReference type="FunFam" id="2.60.40.10:FF:000102">
    <property type="entry name" value="filamin-B isoform X2"/>
    <property type="match status" value="1"/>
</dbReference>
<feature type="repeat" description="Filamin" evidence="9">
    <location>
        <begin position="1103"/>
        <end position="1184"/>
    </location>
</feature>
<feature type="repeat" description="Filamin" evidence="9">
    <location>
        <begin position="167"/>
        <end position="259"/>
    </location>
</feature>
<dbReference type="InterPro" id="IPR001298">
    <property type="entry name" value="Filamin/ABP280_rpt"/>
</dbReference>
<dbReference type="GO" id="GO:0051015">
    <property type="term" value="F:actin filament binding"/>
    <property type="evidence" value="ECO:0007669"/>
    <property type="project" value="InterPro"/>
</dbReference>
<dbReference type="FunFam" id="2.60.40.10:FF:000092">
    <property type="entry name" value="Filamin-B isoform B"/>
    <property type="match status" value="1"/>
</dbReference>
<evidence type="ECO:0000256" key="1">
    <source>
        <dbReference type="ARBA" id="ARBA00004245"/>
    </source>
</evidence>
<feature type="repeat" description="Filamin" evidence="9">
    <location>
        <begin position="70"/>
        <end position="166"/>
    </location>
</feature>
<dbReference type="FunFam" id="2.60.40.10:FF:000007">
    <property type="entry name" value="Filamin-B isoform C"/>
    <property type="match status" value="3"/>
</dbReference>
<dbReference type="Pfam" id="PF00630">
    <property type="entry name" value="Filamin"/>
    <property type="match status" value="21"/>
</dbReference>
<keyword evidence="6" id="KW-0832">Ubl conjugation</keyword>
<sequence>MGEVLVYVEDPEGHTEEARVIPNNDKNRTYSVMYLPKVEGLHKVKVLFAGQDIDRSPFVVNVSKTMGDPTRACNPNACRASGRGLQQKGLRVKEVADFKVYTKGAGSGELSVSVKGPKGLEEPVKVLEMENGAYECNYYPVMVGTYLVTVTWGGHGISRSPFEVYVGEEAGPQKVRAWGPGLETGMVGKSGDFVVEAIGTEVGTLGFSIEGPSQAKIECDDEGDGSCNVHYWPTEAGDYAVHVICDDEDIKDSPFMAHILPAANNVFPEKVRCYGPGLEPLGCIIHKPADFTIDTNEAGRGELKIYAQDADGFPVDIQITDNGDCTYFCVYIPTKPIKHTIIITWEEVTVPNSPFRVMIGEGSHPVKVKVYGPGVEKTGLKANEPTYFTVDCSEAGQGDVSIGIKCALGVVGPAEADIDFDIIKNDNDTFTVKYTPPGAGQYTIMVLFADQEIPISPFRIKVDPSHDAAKVRAEGPGLNRTGVEVGKPSHFNIYTKGAGKAKPEVGFIGATDGEAVRDFEVIDNHDYSYTVRYTALQQGNISITVCHGGDPIPKSPFSISVAPPLDLNKVKVQGLNNKVDVGKDQEFSVNTQGAGGQGKLDVKITSPSHHLIPCKLESVTAGEVQKVKYVPPEEGLYQVEVTCDGNPIPGGPFTMEAIMPPDPSKGAGTGGLGLTVEGPCEAKIECQDNGDGSCSVSYLPTEPGEYTINILFADQHIPGSPFKAVVQPLFDPSKVMASGPGLEQGTSGGSHLKVDISNLLSSNTDAYITDKGDGTYRVEYTPFEDGLHLIEVLFDGVPVPKSPFRVSVTDGCDPSRVQAFGPGLEEGLVNKTNRFTVETRGAGTGGLGLAIEGPSEANMLCKDNKDGSCSVEYIPFTPGEYDVNITFGGLPISGSPFRVPVRELVDPSKELLRYQLRRYKKDPEGKLKKANIRDNRDGTYMVSYVPDITGRYTITIKYGGDEIPYSPYRIHATPSGDASKCLVTVSIGGHGLGSGLGPTIQIGEETVITVDAKAAGKGKVTCKVSTPDGAELDVDVVENANGTFDIYYTAPEPGKYIITIRFGGEHIPNSPFHVVASGTDPAVEEPCDTAPSSPLWATDDPMGPADRMEATLRPFSLVIPFTVQKGEIRGEVRMPSGRTAHPHITDNKDGTVTVKYSPTERGLHEMDIRYDGNHIPGSPLQFYVDAINSGHVTAFGPGLSHGLVNTPAIFTITTKDAGEGGLSLAVEGPSKAEISCKDNKDGTCTVSYLPTAPGDYNIIVKFDDQNIAGSPFMAKVTGEDFTRMSQLSVGTATDVSLKIMETDLSSLTATIRAPSGLEEPCLLKKLPNRHIGISFTPKEVGEHVVSVKKSGKHVTNSPFKIMVGQSEIGDANRVKVYGQGLLEGHTFSVAEFVVDTRNAGYGGLGLSIEGPSKVDINCEDVEDGTCKVTYCPTEPGNYIININFADQHVPGSPFTAKIFGEGRMKESITRKRQAPSIATVGSTCDLNLKIPGNWFQMVSAQERLTRTFTRSSHTYTRTERMEISKTRAGETKKEVRVEERTQVGDPFRDVFGNFLGQESLSGFSGMQTDSRPLLQDGEASSLEMTAQVTSPGGKTEEAEIIKGEDSTYSIRFIPKEMGPHTVSVKYKGQHVPGSPLQFTVGPLGEGGAHKVRAGGTGLDRGVAGIPAEFSIWTREAGAGGLSIAVEGPSKAEITFEDRKDGSCGVSYVVQQPGDYEVSIKFNDEHIPDSPFIVPIASLSDDARRLTITSLQETGLKVGQEASFAVQLNGVRGLIGAKVHTPSGATEECTVTELDSDTNAIGFIPKENGVYSIDVCYNGSHIPGSPFRIRVGEPGQVGDPGLVSAFGPGLEGGATGVSSEFIVNTCNAGAGALSVTIDGPSKVKMDCQECPEGYKVSYTPMAPGNYLISIKYGGPLHVVGSPFKAKVSGPRLSGGHNMHETSSVLVETVTKTSETSEAFASFPKFSSDASKVTSCGAGLSKAFIGQKNTFTVDCSKAGTNMLMVGVHGPKTPCEEVYVKHMGNRMYNVTYTVKEQGSYILLVKWGEENIPGSPFHVTVP</sequence>
<feature type="repeat" description="Filamin" evidence="9">
    <location>
        <begin position="1184"/>
        <end position="1276"/>
    </location>
</feature>
<comment type="similarity">
    <text evidence="2">Belongs to the filamin family.</text>
</comment>
<evidence type="ECO:0000256" key="6">
    <source>
        <dbReference type="ARBA" id="ARBA00022843"/>
    </source>
</evidence>
<feature type="repeat" description="Filamin" evidence="9">
    <location>
        <begin position="1366"/>
        <end position="1458"/>
    </location>
</feature>
<feature type="repeat" description="Filamin" evidence="9">
    <location>
        <begin position="921"/>
        <end position="972"/>
    </location>
</feature>
<feature type="repeat" description="Filamin" evidence="9">
    <location>
        <begin position="727"/>
        <end position="808"/>
    </location>
</feature>
<dbReference type="FunFam" id="2.60.40.10:FF:000122">
    <property type="entry name" value="filamin-C isoform X2"/>
    <property type="match status" value="1"/>
</dbReference>
<dbReference type="InterPro" id="IPR044801">
    <property type="entry name" value="Filamin"/>
</dbReference>
<keyword evidence="7" id="KW-0009">Actin-binding</keyword>
<dbReference type="PANTHER" id="PTHR38537:SF12">
    <property type="entry name" value="FILAMIN-C"/>
    <property type="match status" value="1"/>
</dbReference>
<keyword evidence="4" id="KW-0597">Phosphoprotein</keyword>
<feature type="repeat" description="Filamin" evidence="9">
    <location>
        <begin position="360"/>
        <end position="462"/>
    </location>
</feature>
<evidence type="ECO:0000256" key="9">
    <source>
        <dbReference type="PROSITE-ProRule" id="PRU00087"/>
    </source>
</evidence>
<dbReference type="FunFam" id="2.60.40.10:FF:000105">
    <property type="entry name" value="filamin-C isoform X1"/>
    <property type="match status" value="1"/>
</dbReference>
<dbReference type="Gene3D" id="2.60.40.10">
    <property type="entry name" value="Immunoglobulins"/>
    <property type="match status" value="21"/>
</dbReference>
<evidence type="ECO:0000256" key="5">
    <source>
        <dbReference type="ARBA" id="ARBA00022737"/>
    </source>
</evidence>
<proteinExistence type="inferred from homology"/>
<feature type="repeat" description="Filamin" evidence="9">
    <location>
        <begin position="809"/>
        <end position="901"/>
    </location>
</feature>
<evidence type="ECO:0000256" key="3">
    <source>
        <dbReference type="ARBA" id="ARBA00022490"/>
    </source>
</evidence>
<feature type="repeat" description="Filamin" evidence="9">
    <location>
        <begin position="1643"/>
        <end position="1735"/>
    </location>
</feature>
<feature type="repeat" description="Filamin" evidence="9">
    <location>
        <begin position="985"/>
        <end position="1076"/>
    </location>
</feature>
<feature type="repeat" description="Filamin" evidence="9">
    <location>
        <begin position="1963"/>
        <end position="2057"/>
    </location>
</feature>
<dbReference type="PROSITE" id="PS50194">
    <property type="entry name" value="FILAMIN_REPEAT"/>
    <property type="match status" value="20"/>
</dbReference>
<dbReference type="FunFam" id="2.60.40.10:FF:000138">
    <property type="entry name" value="filamin-B isoform X1"/>
    <property type="match status" value="1"/>
</dbReference>
<dbReference type="GO" id="GO:0005856">
    <property type="term" value="C:cytoskeleton"/>
    <property type="evidence" value="ECO:0007669"/>
    <property type="project" value="UniProtKB-SubCell"/>
</dbReference>
<gene>
    <name evidence="10" type="primary">FLNCB</name>
</gene>
<feature type="repeat" description="Filamin" evidence="9">
    <location>
        <begin position="1737"/>
        <end position="1830"/>
    </location>
</feature>
<evidence type="ECO:0000256" key="4">
    <source>
        <dbReference type="ARBA" id="ARBA00022553"/>
    </source>
</evidence>
<dbReference type="SMART" id="SM00557">
    <property type="entry name" value="IG_FLMN"/>
    <property type="match status" value="21"/>
</dbReference>
<evidence type="ECO:0000256" key="7">
    <source>
        <dbReference type="ARBA" id="ARBA00023203"/>
    </source>
</evidence>
<dbReference type="FunFam" id="2.60.40.10:FF:000042">
    <property type="entry name" value="Filamin-B isoform B"/>
    <property type="match status" value="1"/>
</dbReference>
<keyword evidence="8" id="KW-0206">Cytoskeleton</keyword>
<feature type="repeat" description="Filamin" evidence="9">
    <location>
        <begin position="562"/>
        <end position="726"/>
    </location>
</feature>
<accession>A0A1A8S493</accession>
<feature type="repeat" description="Filamin" evidence="9">
    <location>
        <begin position="1834"/>
        <end position="1926"/>
    </location>
</feature>
<dbReference type="InterPro" id="IPR013783">
    <property type="entry name" value="Ig-like_fold"/>
</dbReference>
<reference evidence="10" key="1">
    <citation type="submission" date="2016-05" db="EMBL/GenBank/DDBJ databases">
        <authorList>
            <person name="Lavstsen T."/>
            <person name="Jespersen J.S."/>
        </authorList>
    </citation>
    <scope>NUCLEOTIDE SEQUENCE</scope>
    <source>
        <tissue evidence="10">Brain</tissue>
    </source>
</reference>
<dbReference type="SUPFAM" id="SSF81296">
    <property type="entry name" value="E set domains"/>
    <property type="match status" value="21"/>
</dbReference>
<evidence type="ECO:0000256" key="2">
    <source>
        <dbReference type="ARBA" id="ARBA00009238"/>
    </source>
</evidence>
<feature type="repeat" description="Filamin" evidence="9">
    <location>
        <begin position="1274"/>
        <end position="1363"/>
    </location>
</feature>
<protein>
    <submittedName>
        <fullName evidence="10">Filamin C, gamma b (Actin binding protein 280)</fullName>
    </submittedName>
</protein>
<dbReference type="FunFam" id="2.60.40.10:FF:000126">
    <property type="entry name" value="filamin-C isoform X1"/>
    <property type="match status" value="1"/>
</dbReference>
<feature type="repeat" description="Filamin" evidence="9">
    <location>
        <begin position="1550"/>
        <end position="1640"/>
    </location>
</feature>
<dbReference type="GO" id="GO:0030036">
    <property type="term" value="P:actin cytoskeleton organization"/>
    <property type="evidence" value="ECO:0007669"/>
    <property type="project" value="InterPro"/>
</dbReference>
<organism evidence="10">
    <name type="scientific">Nothobranchius rachovii</name>
    <name type="common">bluefin notho</name>
    <dbReference type="NCBI Taxonomy" id="451742"/>
    <lineage>
        <taxon>Eukaryota</taxon>
        <taxon>Metazoa</taxon>
        <taxon>Chordata</taxon>
        <taxon>Craniata</taxon>
        <taxon>Vertebrata</taxon>
        <taxon>Euteleostomi</taxon>
        <taxon>Actinopterygii</taxon>
        <taxon>Neopterygii</taxon>
        <taxon>Teleostei</taxon>
        <taxon>Neoteleostei</taxon>
        <taxon>Acanthomorphata</taxon>
        <taxon>Ovalentaria</taxon>
        <taxon>Atherinomorphae</taxon>
        <taxon>Cyprinodontiformes</taxon>
        <taxon>Nothobranchiidae</taxon>
        <taxon>Nothobranchius</taxon>
    </lineage>
</organism>
<keyword evidence="5" id="KW-0677">Repeat</keyword>
<dbReference type="EMBL" id="HAEH01021448">
    <property type="protein sequence ID" value="SBS12349.1"/>
    <property type="molecule type" value="Transcribed_RNA"/>
</dbReference>
<dbReference type="FunFam" id="2.60.40.10:FF:000001">
    <property type="entry name" value="Filamin-C isoform b"/>
    <property type="match status" value="3"/>
</dbReference>
<feature type="repeat" description="Filamin" evidence="9">
    <location>
        <begin position="263"/>
        <end position="359"/>
    </location>
</feature>
<keyword evidence="3" id="KW-0963">Cytoplasm</keyword>
<feature type="repeat" description="Filamin" evidence="9">
    <location>
        <begin position="463"/>
        <end position="561"/>
    </location>
</feature>